<dbReference type="PANTHER" id="PTHR12001:SF69">
    <property type="entry name" value="ALL TRANS-POLYPRENYL-DIPHOSPHATE SYNTHASE PDSS1"/>
    <property type="match status" value="1"/>
</dbReference>
<evidence type="ECO:0000256" key="2">
    <source>
        <dbReference type="ARBA" id="ARBA00006706"/>
    </source>
</evidence>
<proteinExistence type="inferred from homology"/>
<dbReference type="PROSITE" id="PS00723">
    <property type="entry name" value="POLYPRENYL_SYNTHASE_1"/>
    <property type="match status" value="1"/>
</dbReference>
<dbReference type="GO" id="GO:0008299">
    <property type="term" value="P:isoprenoid biosynthetic process"/>
    <property type="evidence" value="ECO:0007669"/>
    <property type="project" value="InterPro"/>
</dbReference>
<protein>
    <recommendedName>
        <fullName evidence="7">Polyprenyl synthetase</fullName>
    </recommendedName>
</protein>
<organism evidence="6">
    <name type="scientific">marine metagenome</name>
    <dbReference type="NCBI Taxonomy" id="408172"/>
    <lineage>
        <taxon>unclassified sequences</taxon>
        <taxon>metagenomes</taxon>
        <taxon>ecological metagenomes</taxon>
    </lineage>
</organism>
<dbReference type="EMBL" id="UINC01004288">
    <property type="protein sequence ID" value="SVA13213.1"/>
    <property type="molecule type" value="Genomic_DNA"/>
</dbReference>
<accession>A0A381TH05</accession>
<comment type="similarity">
    <text evidence="2">Belongs to the FPP/GGPP synthase family.</text>
</comment>
<evidence type="ECO:0000256" key="1">
    <source>
        <dbReference type="ARBA" id="ARBA00001946"/>
    </source>
</evidence>
<dbReference type="AlphaFoldDB" id="A0A381TH05"/>
<dbReference type="InterPro" id="IPR000092">
    <property type="entry name" value="Polyprenyl_synt"/>
</dbReference>
<comment type="cofactor">
    <cofactor evidence="1">
        <name>Mg(2+)</name>
        <dbReference type="ChEBI" id="CHEBI:18420"/>
    </cofactor>
</comment>
<keyword evidence="3" id="KW-0808">Transferase</keyword>
<name>A0A381TH05_9ZZZZ</name>
<dbReference type="Gene3D" id="1.10.600.10">
    <property type="entry name" value="Farnesyl Diphosphate Synthase"/>
    <property type="match status" value="1"/>
</dbReference>
<evidence type="ECO:0000313" key="6">
    <source>
        <dbReference type="EMBL" id="SVA13213.1"/>
    </source>
</evidence>
<dbReference type="InterPro" id="IPR008949">
    <property type="entry name" value="Isoprenoid_synthase_dom_sf"/>
</dbReference>
<keyword evidence="5" id="KW-0460">Magnesium</keyword>
<dbReference type="InterPro" id="IPR033749">
    <property type="entry name" value="Polyprenyl_synt_CS"/>
</dbReference>
<dbReference type="Pfam" id="PF00348">
    <property type="entry name" value="polyprenyl_synt"/>
    <property type="match status" value="1"/>
</dbReference>
<dbReference type="CDD" id="cd00685">
    <property type="entry name" value="Trans_IPPS_HT"/>
    <property type="match status" value="1"/>
</dbReference>
<gene>
    <name evidence="6" type="ORF">METZ01_LOCUS66067</name>
</gene>
<keyword evidence="4" id="KW-0479">Metal-binding</keyword>
<dbReference type="GO" id="GO:0004659">
    <property type="term" value="F:prenyltransferase activity"/>
    <property type="evidence" value="ECO:0007669"/>
    <property type="project" value="InterPro"/>
</dbReference>
<sequence length="329" mass="37215">MVNDLKTLKEITVPIFEDIKLFEMEFRDALKSEVRLVNTVGKYILRHKGKHIRPILTILAARTCGKPGLNSYRAAAMIELLHIATLVHDDVVDEATIRRGFPSINRVWKNKVAVLMGDFIFSKALINLVGIKDFEALALISETAEKLSSGEILQIEKSLTRSMTEKVYYDMIYKKTASLISTSCELGAITSTKTDKDRDRMRIFGEKLGMAFQIKDDLFDMLGAESNTGKNFGADVKKNMITLPLIHSYSTLTKSESRQVKKILNLKRKSKKDINELTELVDASGGFEYANQKIDEFSNQAIDILGEYPDSPYKQSLTDLVIFNSHRNY</sequence>
<dbReference type="PROSITE" id="PS00444">
    <property type="entry name" value="POLYPRENYL_SYNTHASE_2"/>
    <property type="match status" value="1"/>
</dbReference>
<reference evidence="6" key="1">
    <citation type="submission" date="2018-05" db="EMBL/GenBank/DDBJ databases">
        <authorList>
            <person name="Lanie J.A."/>
            <person name="Ng W.-L."/>
            <person name="Kazmierczak K.M."/>
            <person name="Andrzejewski T.M."/>
            <person name="Davidsen T.M."/>
            <person name="Wayne K.J."/>
            <person name="Tettelin H."/>
            <person name="Glass J.I."/>
            <person name="Rusch D."/>
            <person name="Podicherti R."/>
            <person name="Tsui H.-C.T."/>
            <person name="Winkler M.E."/>
        </authorList>
    </citation>
    <scope>NUCLEOTIDE SEQUENCE</scope>
</reference>
<evidence type="ECO:0000256" key="5">
    <source>
        <dbReference type="ARBA" id="ARBA00022842"/>
    </source>
</evidence>
<dbReference type="SUPFAM" id="SSF48576">
    <property type="entry name" value="Terpenoid synthases"/>
    <property type="match status" value="1"/>
</dbReference>
<dbReference type="GO" id="GO:0046872">
    <property type="term" value="F:metal ion binding"/>
    <property type="evidence" value="ECO:0007669"/>
    <property type="project" value="UniProtKB-KW"/>
</dbReference>
<evidence type="ECO:0000256" key="4">
    <source>
        <dbReference type="ARBA" id="ARBA00022723"/>
    </source>
</evidence>
<evidence type="ECO:0000256" key="3">
    <source>
        <dbReference type="ARBA" id="ARBA00022679"/>
    </source>
</evidence>
<dbReference type="PANTHER" id="PTHR12001">
    <property type="entry name" value="GERANYLGERANYL PYROPHOSPHATE SYNTHASE"/>
    <property type="match status" value="1"/>
</dbReference>
<evidence type="ECO:0008006" key="7">
    <source>
        <dbReference type="Google" id="ProtNLM"/>
    </source>
</evidence>
<dbReference type="SFLD" id="SFLDS00005">
    <property type="entry name" value="Isoprenoid_Synthase_Type_I"/>
    <property type="match status" value="1"/>
</dbReference>